<organism evidence="2 3">
    <name type="scientific">Luteibacter rhizovicinus DSM 16549</name>
    <dbReference type="NCBI Taxonomy" id="1440763"/>
    <lineage>
        <taxon>Bacteria</taxon>
        <taxon>Pseudomonadati</taxon>
        <taxon>Pseudomonadota</taxon>
        <taxon>Gammaproteobacteria</taxon>
        <taxon>Lysobacterales</taxon>
        <taxon>Rhodanobacteraceae</taxon>
        <taxon>Luteibacter</taxon>
    </lineage>
</organism>
<dbReference type="Proteomes" id="UP000182987">
    <property type="component" value="Chromosome"/>
</dbReference>
<dbReference type="STRING" id="1440763.BJI69_17220"/>
<evidence type="ECO:0000313" key="2">
    <source>
        <dbReference type="EMBL" id="APG05474.1"/>
    </source>
</evidence>
<gene>
    <name evidence="2" type="ORF">BJI69_17220</name>
</gene>
<accession>A0A0G9H3M9</accession>
<dbReference type="KEGG" id="lrz:BJI69_17220"/>
<feature type="region of interest" description="Disordered" evidence="1">
    <location>
        <begin position="1"/>
        <end position="66"/>
    </location>
</feature>
<dbReference type="OrthoDB" id="9939524at2"/>
<dbReference type="PATRIC" id="fig|1440763.5.peg.3941"/>
<protein>
    <submittedName>
        <fullName evidence="2">Uncharacterized protein</fullName>
    </submittedName>
</protein>
<evidence type="ECO:0000256" key="1">
    <source>
        <dbReference type="SAM" id="MobiDB-lite"/>
    </source>
</evidence>
<feature type="compositionally biased region" description="Basic and acidic residues" evidence="1">
    <location>
        <begin position="12"/>
        <end position="23"/>
    </location>
</feature>
<evidence type="ECO:0000313" key="3">
    <source>
        <dbReference type="Proteomes" id="UP000182987"/>
    </source>
</evidence>
<feature type="compositionally biased region" description="Acidic residues" evidence="1">
    <location>
        <begin position="57"/>
        <end position="66"/>
    </location>
</feature>
<feature type="compositionally biased region" description="Polar residues" evidence="1">
    <location>
        <begin position="1"/>
        <end position="10"/>
    </location>
</feature>
<dbReference type="EMBL" id="CP017480">
    <property type="protein sequence ID" value="APG05474.1"/>
    <property type="molecule type" value="Genomic_DNA"/>
</dbReference>
<dbReference type="RefSeq" id="WP_046969308.1">
    <property type="nucleotide sequence ID" value="NZ_CP017480.1"/>
</dbReference>
<reference evidence="3" key="1">
    <citation type="submission" date="2016-09" db="EMBL/GenBank/DDBJ databases">
        <authorList>
            <person name="Lysoe E."/>
        </authorList>
    </citation>
    <scope>NUCLEOTIDE SEQUENCE [LARGE SCALE GENOMIC DNA]</scope>
    <source>
        <strain evidence="3">LJ96T</strain>
    </source>
</reference>
<name>A0A0G9H3M9_9GAMM</name>
<proteinExistence type="predicted"/>
<keyword evidence="3" id="KW-1185">Reference proteome</keyword>
<dbReference type="AlphaFoldDB" id="A0A0G9H3M9"/>
<sequence length="66" mass="7333">MTSPFQSINQRIIDDLRKSRGETPMEYVPKPASPKRDADDEAGDETYSSDGARDDDVPFEAPDDDA</sequence>